<evidence type="ECO:0000313" key="3">
    <source>
        <dbReference type="EMBL" id="KAJ7650886.1"/>
    </source>
</evidence>
<evidence type="ECO:0000256" key="1">
    <source>
        <dbReference type="SAM" id="MobiDB-lite"/>
    </source>
</evidence>
<comment type="caution">
    <text evidence="3">The sequence shown here is derived from an EMBL/GenBank/DDBJ whole genome shotgun (WGS) entry which is preliminary data.</text>
</comment>
<feature type="transmembrane region" description="Helical" evidence="2">
    <location>
        <begin position="6"/>
        <end position="32"/>
    </location>
</feature>
<evidence type="ECO:0000256" key="2">
    <source>
        <dbReference type="SAM" id="Phobius"/>
    </source>
</evidence>
<proteinExistence type="predicted"/>
<feature type="transmembrane region" description="Helical" evidence="2">
    <location>
        <begin position="44"/>
        <end position="63"/>
    </location>
</feature>
<feature type="region of interest" description="Disordered" evidence="1">
    <location>
        <begin position="275"/>
        <end position="294"/>
    </location>
</feature>
<dbReference type="AlphaFoldDB" id="A0AAD7CKN6"/>
<gene>
    <name evidence="3" type="ORF">FB45DRAFT_27302</name>
</gene>
<sequence>MVHNVFVLFILSAVLNGSLYIVNGYQLFTLLYKTKNPAWVRLPVWFIFAVDSLQIVVLMYSLIVRGCGSPGVLFGVGWVMPFAEVATSTIALATQCVLASRGVAVRRTWRCVFEVVPVAPTIVSAWFLLAFGCSITSVVFKHKFSVMILRLGVRMVADLLLMTFLVFVFARTRQTSEYRATRTDLRNLIHRAIGTGVVPIFLSSISASPLSQGLFTCAFTLATLVTVVVVRNANLNAFFVFLMARVYMLTFLNSLNMRASRTEYRDGDKEFVPIGGPLPMSPTNENDDVEQEHTTETMTEVEFFESRQVHPFDTNIEKCEAEGSDIGLEGHMYLREWF</sequence>
<accession>A0AAD7CKN6</accession>
<reference evidence="3" key="1">
    <citation type="submission" date="2023-03" db="EMBL/GenBank/DDBJ databases">
        <title>Massive genome expansion in bonnet fungi (Mycena s.s.) driven by repeated elements and novel gene families across ecological guilds.</title>
        <authorList>
            <consortium name="Lawrence Berkeley National Laboratory"/>
            <person name="Harder C.B."/>
            <person name="Miyauchi S."/>
            <person name="Viragh M."/>
            <person name="Kuo A."/>
            <person name="Thoen E."/>
            <person name="Andreopoulos B."/>
            <person name="Lu D."/>
            <person name="Skrede I."/>
            <person name="Drula E."/>
            <person name="Henrissat B."/>
            <person name="Morin E."/>
            <person name="Kohler A."/>
            <person name="Barry K."/>
            <person name="LaButti K."/>
            <person name="Morin E."/>
            <person name="Salamov A."/>
            <person name="Lipzen A."/>
            <person name="Mereny Z."/>
            <person name="Hegedus B."/>
            <person name="Baldrian P."/>
            <person name="Stursova M."/>
            <person name="Weitz H."/>
            <person name="Taylor A."/>
            <person name="Grigoriev I.V."/>
            <person name="Nagy L.G."/>
            <person name="Martin F."/>
            <person name="Kauserud H."/>
        </authorList>
    </citation>
    <scope>NUCLEOTIDE SEQUENCE</scope>
    <source>
        <strain evidence="3">9284</strain>
    </source>
</reference>
<feature type="transmembrane region" description="Helical" evidence="2">
    <location>
        <begin position="146"/>
        <end position="168"/>
    </location>
</feature>
<organism evidence="3 4">
    <name type="scientific">Roridomyces roridus</name>
    <dbReference type="NCBI Taxonomy" id="1738132"/>
    <lineage>
        <taxon>Eukaryota</taxon>
        <taxon>Fungi</taxon>
        <taxon>Dikarya</taxon>
        <taxon>Basidiomycota</taxon>
        <taxon>Agaricomycotina</taxon>
        <taxon>Agaricomycetes</taxon>
        <taxon>Agaricomycetidae</taxon>
        <taxon>Agaricales</taxon>
        <taxon>Marasmiineae</taxon>
        <taxon>Mycenaceae</taxon>
        <taxon>Roridomyces</taxon>
    </lineage>
</organism>
<name>A0AAD7CKN6_9AGAR</name>
<keyword evidence="2" id="KW-0812">Transmembrane</keyword>
<keyword evidence="2" id="KW-1133">Transmembrane helix</keyword>
<feature type="transmembrane region" description="Helical" evidence="2">
    <location>
        <begin position="111"/>
        <end position="140"/>
    </location>
</feature>
<protein>
    <recommendedName>
        <fullName evidence="5">Transmembrane protein</fullName>
    </recommendedName>
</protein>
<keyword evidence="4" id="KW-1185">Reference proteome</keyword>
<keyword evidence="2" id="KW-0472">Membrane</keyword>
<evidence type="ECO:0008006" key="5">
    <source>
        <dbReference type="Google" id="ProtNLM"/>
    </source>
</evidence>
<dbReference type="Proteomes" id="UP001221142">
    <property type="component" value="Unassembled WGS sequence"/>
</dbReference>
<dbReference type="EMBL" id="JARKIF010000001">
    <property type="protein sequence ID" value="KAJ7650886.1"/>
    <property type="molecule type" value="Genomic_DNA"/>
</dbReference>
<feature type="transmembrane region" description="Helical" evidence="2">
    <location>
        <begin position="188"/>
        <end position="207"/>
    </location>
</feature>
<evidence type="ECO:0000313" key="4">
    <source>
        <dbReference type="Proteomes" id="UP001221142"/>
    </source>
</evidence>